<gene>
    <name evidence="1" type="ORF">NM688_g5434</name>
</gene>
<sequence length="107" mass="11839">MYLGIWIKLKENEGRTRTSLMALGIALTVFIPEFHVASRQLLDVAIADREMKRDKAPSRPSPLRDLRYSSARSSRGIITPALMSASEYQTPLFATSSTLGLPSPTCL</sequence>
<organism evidence="1 2">
    <name type="scientific">Phlebia brevispora</name>
    <dbReference type="NCBI Taxonomy" id="194682"/>
    <lineage>
        <taxon>Eukaryota</taxon>
        <taxon>Fungi</taxon>
        <taxon>Dikarya</taxon>
        <taxon>Basidiomycota</taxon>
        <taxon>Agaricomycotina</taxon>
        <taxon>Agaricomycetes</taxon>
        <taxon>Polyporales</taxon>
        <taxon>Meruliaceae</taxon>
        <taxon>Phlebia</taxon>
    </lineage>
</organism>
<evidence type="ECO:0000313" key="1">
    <source>
        <dbReference type="EMBL" id="KAJ3547127.1"/>
    </source>
</evidence>
<proteinExistence type="predicted"/>
<accession>A0ACC1SV89</accession>
<protein>
    <submittedName>
        <fullName evidence="1">Uncharacterized protein</fullName>
    </submittedName>
</protein>
<dbReference type="EMBL" id="JANHOG010001000">
    <property type="protein sequence ID" value="KAJ3547127.1"/>
    <property type="molecule type" value="Genomic_DNA"/>
</dbReference>
<keyword evidence="2" id="KW-1185">Reference proteome</keyword>
<dbReference type="Proteomes" id="UP001148662">
    <property type="component" value="Unassembled WGS sequence"/>
</dbReference>
<evidence type="ECO:0000313" key="2">
    <source>
        <dbReference type="Proteomes" id="UP001148662"/>
    </source>
</evidence>
<comment type="caution">
    <text evidence="1">The sequence shown here is derived from an EMBL/GenBank/DDBJ whole genome shotgun (WGS) entry which is preliminary data.</text>
</comment>
<reference evidence="1" key="1">
    <citation type="submission" date="2022-07" db="EMBL/GenBank/DDBJ databases">
        <title>Genome Sequence of Phlebia brevispora.</title>
        <authorList>
            <person name="Buettner E."/>
        </authorList>
    </citation>
    <scope>NUCLEOTIDE SEQUENCE</scope>
    <source>
        <strain evidence="1">MPL23</strain>
    </source>
</reference>
<name>A0ACC1SV89_9APHY</name>